<gene>
    <name evidence="4" type="ORF">AJ79_04866</name>
</gene>
<feature type="signal peptide" evidence="3">
    <location>
        <begin position="1"/>
        <end position="30"/>
    </location>
</feature>
<feature type="transmembrane region" description="Helical" evidence="2">
    <location>
        <begin position="156"/>
        <end position="178"/>
    </location>
</feature>
<feature type="region of interest" description="Disordered" evidence="1">
    <location>
        <begin position="278"/>
        <end position="360"/>
    </location>
</feature>
<feature type="chain" id="PRO_5012270620" evidence="3">
    <location>
        <begin position="31"/>
        <end position="360"/>
    </location>
</feature>
<protein>
    <submittedName>
        <fullName evidence="4">Uncharacterized protein</fullName>
    </submittedName>
</protein>
<keyword evidence="3" id="KW-0732">Signal</keyword>
<name>A0A2B7XRV1_9EURO</name>
<reference evidence="4 5" key="1">
    <citation type="submission" date="2017-10" db="EMBL/GenBank/DDBJ databases">
        <title>Comparative genomics in systemic dimorphic fungi from Ajellomycetaceae.</title>
        <authorList>
            <person name="Munoz J.F."/>
            <person name="Mcewen J.G."/>
            <person name="Clay O.K."/>
            <person name="Cuomo C.A."/>
        </authorList>
    </citation>
    <scope>NUCLEOTIDE SEQUENCE [LARGE SCALE GENOMIC DNA]</scope>
    <source>
        <strain evidence="4 5">UAMH5409</strain>
    </source>
</reference>
<evidence type="ECO:0000256" key="1">
    <source>
        <dbReference type="SAM" id="MobiDB-lite"/>
    </source>
</evidence>
<evidence type="ECO:0000256" key="2">
    <source>
        <dbReference type="SAM" id="Phobius"/>
    </source>
</evidence>
<keyword evidence="2" id="KW-0472">Membrane</keyword>
<evidence type="ECO:0000256" key="3">
    <source>
        <dbReference type="SAM" id="SignalP"/>
    </source>
</evidence>
<keyword evidence="5" id="KW-1185">Reference proteome</keyword>
<feature type="region of interest" description="Disordered" evidence="1">
    <location>
        <begin position="209"/>
        <end position="240"/>
    </location>
</feature>
<dbReference type="AlphaFoldDB" id="A0A2B7XRV1"/>
<evidence type="ECO:0000313" key="5">
    <source>
        <dbReference type="Proteomes" id="UP000223968"/>
    </source>
</evidence>
<dbReference type="Proteomes" id="UP000223968">
    <property type="component" value="Unassembled WGS sequence"/>
</dbReference>
<keyword evidence="2" id="KW-0812">Transmembrane</keyword>
<accession>A0A2B7XRV1</accession>
<feature type="compositionally biased region" description="Polar residues" evidence="1">
    <location>
        <begin position="327"/>
        <end position="337"/>
    </location>
</feature>
<dbReference type="GO" id="GO:0000324">
    <property type="term" value="C:fungal-type vacuole"/>
    <property type="evidence" value="ECO:0007669"/>
    <property type="project" value="TreeGrafter"/>
</dbReference>
<organism evidence="4 5">
    <name type="scientific">Helicocarpus griseus UAMH5409</name>
    <dbReference type="NCBI Taxonomy" id="1447875"/>
    <lineage>
        <taxon>Eukaryota</taxon>
        <taxon>Fungi</taxon>
        <taxon>Dikarya</taxon>
        <taxon>Ascomycota</taxon>
        <taxon>Pezizomycotina</taxon>
        <taxon>Eurotiomycetes</taxon>
        <taxon>Eurotiomycetidae</taxon>
        <taxon>Onygenales</taxon>
        <taxon>Ajellomycetaceae</taxon>
        <taxon>Helicocarpus</taxon>
    </lineage>
</organism>
<dbReference type="OrthoDB" id="4065319at2759"/>
<sequence>MRRSRGLASRPLLVFALFFCLVLLIGRVGAQIPDGEGIPLPGDEPSPPEQNPDQPGRQPNPDPTDEPSPTDPLPNDKKPTETQTEDNSQPTDAPTQTKIELPGITTDATTTADDPTKTDSLPSLPPLFQIPTPQVPPGGAAGAPYLQPSTVPEGTIFIAVGAALGVFGLAVFAWRALVAWSINRSVRRAATRPNQTDATALLSKRKSGVYRQPPGASMSMEKMGGSSARHSTLPPRTHTPNASLFFSPTAGANMHAASGNRGSSYLPAGYYAAGSATPGSGSGMAHAGQSIGLSPLGPQSQGYARTRSTPPASPSLPPTSRGHEQLYPSTSSLNLSAAPQGRAPSAYLEDLFENHHPPGR</sequence>
<dbReference type="EMBL" id="PDNB01000072">
    <property type="protein sequence ID" value="PGH11491.1"/>
    <property type="molecule type" value="Genomic_DNA"/>
</dbReference>
<feature type="region of interest" description="Disordered" evidence="1">
    <location>
        <begin position="35"/>
        <end position="141"/>
    </location>
</feature>
<dbReference type="InterPro" id="IPR051009">
    <property type="entry name" value="PRM"/>
</dbReference>
<proteinExistence type="predicted"/>
<dbReference type="PANTHER" id="PTHR36089">
    <property type="entry name" value="CHITIN SYNTHASE 3 COMPLEX PROTEIN CSI2-RELATED"/>
    <property type="match status" value="1"/>
</dbReference>
<feature type="compositionally biased region" description="Polar residues" evidence="1">
    <location>
        <begin position="81"/>
        <end position="98"/>
    </location>
</feature>
<keyword evidence="2" id="KW-1133">Transmembrane helix</keyword>
<comment type="caution">
    <text evidence="4">The sequence shown here is derived from an EMBL/GenBank/DDBJ whole genome shotgun (WGS) entry which is preliminary data.</text>
</comment>
<evidence type="ECO:0000313" key="4">
    <source>
        <dbReference type="EMBL" id="PGH11491.1"/>
    </source>
</evidence>
<dbReference type="PANTHER" id="PTHR36089:SF1">
    <property type="entry name" value="CHITIN SYNTHASE 3 COMPLEX PROTEIN CSI2-RELATED"/>
    <property type="match status" value="1"/>
</dbReference>